<dbReference type="Proteomes" id="UP000502657">
    <property type="component" value="Chromosome"/>
</dbReference>
<evidence type="ECO:0000313" key="2">
    <source>
        <dbReference type="EMBL" id="QJT38239.1"/>
    </source>
</evidence>
<name>A0A6M4ZKU4_AERME</name>
<gene>
    <name evidence="1" type="ORF">E4184_22820</name>
    <name evidence="2" type="ORF">E4188_06525</name>
</gene>
<evidence type="ECO:0000313" key="3">
    <source>
        <dbReference type="Proteomes" id="UP000501427"/>
    </source>
</evidence>
<sequence>MTEIINPDFELHVAEDSEDIISGLLADYWTFTNFKAREYKYKQKELSEKYNIPNSKISSIISRQGCIKLSVLMACQRCKKEVSIFKRSDLLPRINSSLIVNRPNVANFCVDCYKRELHAKVTQIVRAINDCMPEYLLDTECSDKSLSYIEKLILLMLITDKEINQVDIKEYQWNNFIQVEVNSSYEIINSLIEKRYVIAPIHNQSIKDLSNNLRDIANWEYNYIDQDLMDLIAVTLKKTKFSYVNPPSNYGSISSFSEALFDDILNSPVSLFDVKQLDRYVKNKRISEITNIFEKVCTDKKIPYKLDNALQVVFANMADNFNLKQCNNIISYRSKFVVDSLNTARIQGENQYKLPYYFRHDLIKYLDYCENRKESVVYEKNLDPNWVISETEAFVSMHIVGDNKFWISLTAPEIVAKWVSILTVV</sequence>
<evidence type="ECO:0008006" key="5">
    <source>
        <dbReference type="Google" id="ProtNLM"/>
    </source>
</evidence>
<dbReference type="RefSeq" id="WP_161646994.1">
    <property type="nucleotide sequence ID" value="NZ_CAWPJG010000001.1"/>
</dbReference>
<reference evidence="3 4" key="1">
    <citation type="submission" date="2019-03" db="EMBL/GenBank/DDBJ databases">
        <title>Novel transposon Tn6433 accelerates the dissemination of tet(E) in Aeromonas from aerobic biofilm under oxytetracycline stress.</title>
        <authorList>
            <person name="Shi Y."/>
            <person name="Tian Z."/>
            <person name="Zhang Y."/>
            <person name="Zhang H."/>
            <person name="Yang M."/>
        </authorList>
    </citation>
    <scope>NUCLEOTIDE SEQUENCE [LARGE SCALE GENOMIC DNA]</scope>
    <source>
        <strain evidence="2 4">R50-22</strain>
        <strain evidence="1 3">T0.1-19</strain>
    </source>
</reference>
<dbReference type="EMBL" id="CP038441">
    <property type="protein sequence ID" value="QJT23957.1"/>
    <property type="molecule type" value="Genomic_DNA"/>
</dbReference>
<proteinExistence type="predicted"/>
<accession>A0A6M4ZKU4</accession>
<organism evidence="1 3">
    <name type="scientific">Aeromonas media</name>
    <dbReference type="NCBI Taxonomy" id="651"/>
    <lineage>
        <taxon>Bacteria</taxon>
        <taxon>Pseudomonadati</taxon>
        <taxon>Pseudomonadota</taxon>
        <taxon>Gammaproteobacteria</taxon>
        <taxon>Aeromonadales</taxon>
        <taxon>Aeromonadaceae</taxon>
        <taxon>Aeromonas</taxon>
    </lineage>
</organism>
<keyword evidence="4" id="KW-1185">Reference proteome</keyword>
<dbReference type="Proteomes" id="UP000501427">
    <property type="component" value="Chromosome"/>
</dbReference>
<dbReference type="EMBL" id="CP038448">
    <property type="protein sequence ID" value="QJT38239.1"/>
    <property type="molecule type" value="Genomic_DNA"/>
</dbReference>
<protein>
    <recommendedName>
        <fullName evidence="5">XRE family transcriptional regulator</fullName>
    </recommendedName>
</protein>
<evidence type="ECO:0000313" key="1">
    <source>
        <dbReference type="EMBL" id="QJT23957.1"/>
    </source>
</evidence>
<evidence type="ECO:0000313" key="4">
    <source>
        <dbReference type="Proteomes" id="UP000502657"/>
    </source>
</evidence>
<dbReference type="AlphaFoldDB" id="A0A6M4ZKU4"/>